<dbReference type="AlphaFoldDB" id="A0AAJ4XC96"/>
<accession>A0AAJ4XC96</accession>
<dbReference type="InterPro" id="IPR014756">
    <property type="entry name" value="Ig_E-set"/>
</dbReference>
<evidence type="ECO:0000313" key="3">
    <source>
        <dbReference type="Proteomes" id="UP000215355"/>
    </source>
</evidence>
<dbReference type="PROSITE" id="PS51257">
    <property type="entry name" value="PROKAR_LIPOPROTEIN"/>
    <property type="match status" value="1"/>
</dbReference>
<reference evidence="2 3" key="1">
    <citation type="submission" date="2017-06" db="EMBL/GenBank/DDBJ databases">
        <authorList>
            <consortium name="Pathogen Informatics"/>
        </authorList>
    </citation>
    <scope>NUCLEOTIDE SEQUENCE [LARGE SCALE GENOMIC DNA]</scope>
    <source>
        <strain evidence="2 3">NCTC12149</strain>
    </source>
</reference>
<dbReference type="CDD" id="cd00603">
    <property type="entry name" value="IPT_PCSR"/>
    <property type="match status" value="1"/>
</dbReference>
<dbReference type="KEGG" id="smiz:4412673_02449"/>
<dbReference type="SUPFAM" id="SSF81296">
    <property type="entry name" value="E set domains"/>
    <property type="match status" value="1"/>
</dbReference>
<sequence>MKKSYFSSLFAPIFGLILLNLLLSCSKNEGVIPDNKPIKIDIFQAGNVSATKVTLNAELLYLNDEKVLDHGFIILDKNSSNPIKISLGAKVKTGLIKHDYQPTKAFPLNEPLYFKFYLITEKQEYLTKPSLIRVRDFWIDQEDGIRVTLGDTLVLTGNFKQITDKNKVYAHLNQPNLGLINVPILKIEEKKLSLKIPDNLGLNGYPVQLYISNDQTSQAYGDELRLIIVNILGRIDFLADKPIYFGDGLKLKTFGLTSYYGDFPIIIGNTSTSYFNETANLEDIQYTGEKLRLGYFNGYDTIFSSQKLELIKPTPSALYLEQEHFHPGNNFSITSSLLNRLYGNKELKIKLAGQIYQSYLYQNSISTSFTIPNLKAGTYDVEIVSSMFPTVKLNNKLTVKPISAKISSMAPYYFDENVELTGNFVDGIRYFAKMDQYEMEIESVKNGKGYLKLPSGLFGNQKIHIGLDVPNSGLSFQEEPININILGAVIESVSPLSAYAGDIITIKGRGLTSMGFEVFIAENQCKVVSYNANEIKFMAPALQRKGKYPVELIFFYNFSRIKSTELLELK</sequence>
<dbReference type="Pfam" id="PF01833">
    <property type="entry name" value="TIG"/>
    <property type="match status" value="1"/>
</dbReference>
<dbReference type="RefSeq" id="WP_093097263.1">
    <property type="nucleotide sequence ID" value="NZ_FNGK01000001.1"/>
</dbReference>
<dbReference type="InterPro" id="IPR002909">
    <property type="entry name" value="IPT_dom"/>
</dbReference>
<proteinExistence type="predicted"/>
<dbReference type="Proteomes" id="UP000215355">
    <property type="component" value="Chromosome 1"/>
</dbReference>
<feature type="domain" description="IPT/TIG" evidence="1">
    <location>
        <begin position="489"/>
        <end position="551"/>
    </location>
</feature>
<evidence type="ECO:0000313" key="2">
    <source>
        <dbReference type="EMBL" id="SNV51564.1"/>
    </source>
</evidence>
<dbReference type="Gene3D" id="2.60.40.10">
    <property type="entry name" value="Immunoglobulins"/>
    <property type="match status" value="1"/>
</dbReference>
<dbReference type="EMBL" id="LT906468">
    <property type="protein sequence ID" value="SNV51564.1"/>
    <property type="molecule type" value="Genomic_DNA"/>
</dbReference>
<name>A0AAJ4XC96_9SPHI</name>
<organism evidence="2 3">
    <name type="scientific">Sphingobacterium mizutaii</name>
    <dbReference type="NCBI Taxonomy" id="1010"/>
    <lineage>
        <taxon>Bacteria</taxon>
        <taxon>Pseudomonadati</taxon>
        <taxon>Bacteroidota</taxon>
        <taxon>Sphingobacteriia</taxon>
        <taxon>Sphingobacteriales</taxon>
        <taxon>Sphingobacteriaceae</taxon>
        <taxon>Sphingobacterium</taxon>
    </lineage>
</organism>
<dbReference type="InterPro" id="IPR013783">
    <property type="entry name" value="Ig-like_fold"/>
</dbReference>
<gene>
    <name evidence="2" type="ORF">SAMEA4412673_02449</name>
</gene>
<evidence type="ECO:0000259" key="1">
    <source>
        <dbReference type="Pfam" id="PF01833"/>
    </source>
</evidence>
<protein>
    <submittedName>
        <fullName evidence="2">IPT/TIG domain</fullName>
    </submittedName>
</protein>